<dbReference type="InterPro" id="IPR019458">
    <property type="entry name" value="Est1-like_N"/>
</dbReference>
<protein>
    <recommendedName>
        <fullName evidence="6">DNA/RNA-binding domain-containing protein</fullName>
    </recommendedName>
</protein>
<dbReference type="KEGG" id="atr:18443297"/>
<reference evidence="5" key="1">
    <citation type="journal article" date="2013" name="Science">
        <title>The Amborella genome and the evolution of flowering plants.</title>
        <authorList>
            <consortium name="Amborella Genome Project"/>
        </authorList>
    </citation>
    <scope>NUCLEOTIDE SEQUENCE [LARGE SCALE GENOMIC DNA]</scope>
</reference>
<dbReference type="InterPro" id="IPR045153">
    <property type="entry name" value="Est1/Ebs1-like"/>
</dbReference>
<dbReference type="STRING" id="13333.U5D3W4"/>
<name>U5D3W4_AMBTC</name>
<organism evidence="4 5">
    <name type="scientific">Amborella trichopoda</name>
    <dbReference type="NCBI Taxonomy" id="13333"/>
    <lineage>
        <taxon>Eukaryota</taxon>
        <taxon>Viridiplantae</taxon>
        <taxon>Streptophyta</taxon>
        <taxon>Embryophyta</taxon>
        <taxon>Tracheophyta</taxon>
        <taxon>Spermatophyta</taxon>
        <taxon>Magnoliopsida</taxon>
        <taxon>Amborellales</taxon>
        <taxon>Amborellaceae</taxon>
        <taxon>Amborella</taxon>
    </lineage>
</organism>
<dbReference type="Gramene" id="ERN15018">
    <property type="protein sequence ID" value="ERN15018"/>
    <property type="gene ID" value="AMTR_s00032p00234570"/>
</dbReference>
<dbReference type="InterPro" id="IPR018834">
    <property type="entry name" value="DNA/RNA-bd_Est1-type"/>
</dbReference>
<dbReference type="GO" id="GO:0070034">
    <property type="term" value="F:telomerase RNA binding"/>
    <property type="evidence" value="ECO:0000318"/>
    <property type="project" value="GO_Central"/>
</dbReference>
<dbReference type="Pfam" id="PF10374">
    <property type="entry name" value="EST1"/>
    <property type="match status" value="1"/>
</dbReference>
<dbReference type="EMBL" id="KI392518">
    <property type="protein sequence ID" value="ERN15018.1"/>
    <property type="molecule type" value="Genomic_DNA"/>
</dbReference>
<dbReference type="GO" id="GO:0005697">
    <property type="term" value="C:telomerase holoenzyme complex"/>
    <property type="evidence" value="ECO:0000318"/>
    <property type="project" value="GO_Central"/>
</dbReference>
<feature type="domain" description="DNA/RNA-binding" evidence="2">
    <location>
        <begin position="193"/>
        <end position="514"/>
    </location>
</feature>
<dbReference type="HOGENOM" id="CLU_303918_0_0_1"/>
<evidence type="ECO:0000313" key="4">
    <source>
        <dbReference type="EMBL" id="ERN15018.1"/>
    </source>
</evidence>
<dbReference type="AlphaFoldDB" id="U5D3W4"/>
<gene>
    <name evidence="4" type="ORF">AMTR_s00032p00234570</name>
</gene>
<dbReference type="OMA" id="KCQFLCH"/>
<keyword evidence="5" id="KW-1185">Reference proteome</keyword>
<accession>U5D3W4</accession>
<evidence type="ECO:0000259" key="3">
    <source>
        <dbReference type="Pfam" id="PF10374"/>
    </source>
</evidence>
<evidence type="ECO:0008006" key="6">
    <source>
        <dbReference type="Google" id="ProtNLM"/>
    </source>
</evidence>
<proteinExistence type="predicted"/>
<dbReference type="PANTHER" id="PTHR15696">
    <property type="entry name" value="SMG-7 SUPPRESSOR WITH MORPHOLOGICAL EFFECT ON GENITALIA PROTEIN 7"/>
    <property type="match status" value="1"/>
</dbReference>
<dbReference type="Gene3D" id="1.25.40.10">
    <property type="entry name" value="Tetratricopeptide repeat domain"/>
    <property type="match status" value="1"/>
</dbReference>
<dbReference type="Proteomes" id="UP000017836">
    <property type="component" value="Unassembled WGS sequence"/>
</dbReference>
<dbReference type="SUPFAM" id="SSF48452">
    <property type="entry name" value="TPR-like"/>
    <property type="match status" value="1"/>
</dbReference>
<feature type="domain" description="Telomerase activating protein Est1-like N-terminal" evidence="3">
    <location>
        <begin position="65"/>
        <end position="180"/>
    </location>
</feature>
<dbReference type="InterPro" id="IPR011990">
    <property type="entry name" value="TPR-like_helical_dom_sf"/>
</dbReference>
<evidence type="ECO:0000259" key="2">
    <source>
        <dbReference type="Pfam" id="PF10373"/>
    </source>
</evidence>
<dbReference type="PANTHER" id="PTHR15696:SF0">
    <property type="entry name" value="TELOMERASE-BINDING PROTEIN EST1A"/>
    <property type="match status" value="1"/>
</dbReference>
<dbReference type="eggNOG" id="KOG2162">
    <property type="taxonomic scope" value="Eukaryota"/>
</dbReference>
<evidence type="ECO:0000256" key="1">
    <source>
        <dbReference type="ARBA" id="ARBA00022737"/>
    </source>
</evidence>
<dbReference type="OrthoDB" id="69928at2759"/>
<dbReference type="GO" id="GO:0042162">
    <property type="term" value="F:telomeric DNA binding"/>
    <property type="evidence" value="ECO:0000318"/>
    <property type="project" value="GO_Central"/>
</dbReference>
<dbReference type="FunFam" id="1.25.40.10:FF:000225">
    <property type="entry name" value="Protein SMG7"/>
    <property type="match status" value="1"/>
</dbReference>
<dbReference type="GO" id="GO:0000184">
    <property type="term" value="P:nuclear-transcribed mRNA catabolic process, nonsense-mediated decay"/>
    <property type="evidence" value="ECO:0000318"/>
    <property type="project" value="GO_Central"/>
</dbReference>
<evidence type="ECO:0000313" key="5">
    <source>
        <dbReference type="Proteomes" id="UP000017836"/>
    </source>
</evidence>
<sequence length="979" mass="110957">MQSTQIDKADAYRCFAEAVKAEKKLWTMIHLKGPLDPELQELHRKIRISYEGTILKDHEFAAIKDVEHALWRLHYKQIEEIRNRIQASTSHAECMNPLNSQGSTDELLDGFKNFLSEAMESYEKLILKLGESIGFTKNFLMFGKANFYSRKESADTQRYRLSCHRCLIYLGDLARYRELYGNPDIQNHNWSVAACYYSRAAVLWPASGNPHNQLAVLATYVSDELLTLYHCVRSLAVESPFLNAWDNLMLLFEKNSLPRSQDYTVKEIALRHLKSSEMEKVYDKSRGNILEAVRDNLEFNKYKPKTIFWSRFVLMTSIIFTKAGLEEFHNVCASTLSALESLLSLNDEQLTVALKSEGHVQIEAAKSSSFRPLQIVCVLIFTLHHVGQSPKSHGHDENIHQPTLMTSACHAAFGCMARIIHRCVAYDAMHKSPLLPAILVFLEWLVCKPNMETMNEADPECSGAVHYFFSCLVALLNKISCPKDGVEDPLVNSRTSKHVALWEDCELYGFLPLKLNFESLDFSKFVWVEVEGHENEVLLTQKNENEVRKSRILTAALKIVDTTDRNPKYIHYDGSKNIFYTDESVRTNRDELVRDTRDLGPLHTSENKVKKHESYSATGKTNALENSIHGEEEDEVIVFKPAARNENPSSLGVPYPPCWDNEGTNEADNYLGSSDLADSKQHESFRFEVLDAEGSVSLPFTHTTVPLSSEEGESHGPRLEQTETLRPYGCGAPSLRTWALPIDKKGGPSGDQAVPISSKSCWVSEDICSTNLARLSMHEDPWTSPFLAHKTGADDFYCSSEVLNYHPSPYSAPLPSAPMLPMADTNASFSRDFDSSYARYQDSFPLDHREPITFPMLWDSKYQGEMARYGNIPTVNQPYGYTPYSTPSNETLGNLHASRLGTYDVWVNPSDSTEGRYPNSLFPHGRRGGFFDGNQALDPYPYAYGGGLDQRSQHQLVLQYLKEQEWHQSQQPPHLRGHT</sequence>
<keyword evidence="1" id="KW-0677">Repeat</keyword>
<dbReference type="Pfam" id="PF10373">
    <property type="entry name" value="EST1_DNA_bind"/>
    <property type="match status" value="1"/>
</dbReference>